<dbReference type="InterPro" id="IPR036770">
    <property type="entry name" value="Ankyrin_rpt-contain_sf"/>
</dbReference>
<feature type="repeat" description="ANK" evidence="8">
    <location>
        <begin position="265"/>
        <end position="297"/>
    </location>
</feature>
<dbReference type="OrthoDB" id="4506454at2759"/>
<proteinExistence type="predicted"/>
<evidence type="ECO:0000259" key="9">
    <source>
        <dbReference type="PROSITE" id="PS50181"/>
    </source>
</evidence>
<dbReference type="PROSITE" id="PS50088">
    <property type="entry name" value="ANK_REPEAT"/>
    <property type="match status" value="3"/>
</dbReference>
<accession>A0A5N6TX06</accession>
<dbReference type="GO" id="GO:1902495">
    <property type="term" value="C:transmembrane transporter complex"/>
    <property type="evidence" value="ECO:0007669"/>
    <property type="project" value="TreeGrafter"/>
</dbReference>
<dbReference type="SUPFAM" id="SSF81383">
    <property type="entry name" value="F-box domain"/>
    <property type="match status" value="1"/>
</dbReference>
<evidence type="ECO:0000256" key="3">
    <source>
        <dbReference type="ARBA" id="ARBA00022737"/>
    </source>
</evidence>
<evidence type="ECO:0000256" key="8">
    <source>
        <dbReference type="PROSITE-ProRule" id="PRU00023"/>
    </source>
</evidence>
<dbReference type="SUPFAM" id="SSF48403">
    <property type="entry name" value="Ankyrin repeat"/>
    <property type="match status" value="1"/>
</dbReference>
<evidence type="ECO:0000256" key="4">
    <source>
        <dbReference type="ARBA" id="ARBA00023043"/>
    </source>
</evidence>
<feature type="repeat" description="ANK" evidence="8">
    <location>
        <begin position="298"/>
        <end position="330"/>
    </location>
</feature>
<gene>
    <name evidence="10" type="ORF">BDV25DRAFT_139353</name>
</gene>
<dbReference type="PROSITE" id="PS50181">
    <property type="entry name" value="FBOX"/>
    <property type="match status" value="1"/>
</dbReference>
<feature type="domain" description="F-box" evidence="9">
    <location>
        <begin position="32"/>
        <end position="85"/>
    </location>
</feature>
<keyword evidence="7" id="KW-0407">Ion channel</keyword>
<dbReference type="InterPro" id="IPR052076">
    <property type="entry name" value="TRP_cation_channel"/>
</dbReference>
<dbReference type="AlphaFoldDB" id="A0A5N6TX06"/>
<evidence type="ECO:0000313" key="11">
    <source>
        <dbReference type="Proteomes" id="UP000325780"/>
    </source>
</evidence>
<evidence type="ECO:0000256" key="5">
    <source>
        <dbReference type="ARBA" id="ARBA00023065"/>
    </source>
</evidence>
<evidence type="ECO:0000256" key="6">
    <source>
        <dbReference type="ARBA" id="ARBA00023180"/>
    </source>
</evidence>
<dbReference type="GO" id="GO:0034220">
    <property type="term" value="P:monoatomic ion transmembrane transport"/>
    <property type="evidence" value="ECO:0007669"/>
    <property type="project" value="UniProtKB-KW"/>
</dbReference>
<dbReference type="Pfam" id="PF00023">
    <property type="entry name" value="Ank"/>
    <property type="match status" value="1"/>
</dbReference>
<keyword evidence="11" id="KW-1185">Reference proteome</keyword>
<dbReference type="Proteomes" id="UP000325780">
    <property type="component" value="Unassembled WGS sequence"/>
</dbReference>
<reference evidence="10 11" key="1">
    <citation type="submission" date="2019-04" db="EMBL/GenBank/DDBJ databases">
        <title>Friends and foes A comparative genomics study of 23 Aspergillus species from section Flavi.</title>
        <authorList>
            <consortium name="DOE Joint Genome Institute"/>
            <person name="Kjaerbolling I."/>
            <person name="Vesth T."/>
            <person name="Frisvad J.C."/>
            <person name="Nybo J.L."/>
            <person name="Theobald S."/>
            <person name="Kildgaard S."/>
            <person name="Isbrandt T."/>
            <person name="Kuo A."/>
            <person name="Sato A."/>
            <person name="Lyhne E.K."/>
            <person name="Kogle M.E."/>
            <person name="Wiebenga A."/>
            <person name="Kun R.S."/>
            <person name="Lubbers R.J."/>
            <person name="Makela M.R."/>
            <person name="Barry K."/>
            <person name="Chovatia M."/>
            <person name="Clum A."/>
            <person name="Daum C."/>
            <person name="Haridas S."/>
            <person name="He G."/>
            <person name="LaButti K."/>
            <person name="Lipzen A."/>
            <person name="Mondo S."/>
            <person name="Riley R."/>
            <person name="Salamov A."/>
            <person name="Simmons B.A."/>
            <person name="Magnuson J.K."/>
            <person name="Henrissat B."/>
            <person name="Mortensen U.H."/>
            <person name="Larsen T.O."/>
            <person name="Devries R.P."/>
            <person name="Grigoriev I.V."/>
            <person name="Machida M."/>
            <person name="Baker S.E."/>
            <person name="Andersen M.R."/>
        </authorList>
    </citation>
    <scope>NUCLEOTIDE SEQUENCE [LARGE SCALE GENOMIC DNA]</scope>
    <source>
        <strain evidence="10 11">IBT 18842</strain>
    </source>
</reference>
<dbReference type="SMART" id="SM00248">
    <property type="entry name" value="ANK"/>
    <property type="match status" value="7"/>
</dbReference>
<organism evidence="10 11">
    <name type="scientific">Aspergillus avenaceus</name>
    <dbReference type="NCBI Taxonomy" id="36643"/>
    <lineage>
        <taxon>Eukaryota</taxon>
        <taxon>Fungi</taxon>
        <taxon>Dikarya</taxon>
        <taxon>Ascomycota</taxon>
        <taxon>Pezizomycotina</taxon>
        <taxon>Eurotiomycetes</taxon>
        <taxon>Eurotiomycetidae</taxon>
        <taxon>Eurotiales</taxon>
        <taxon>Aspergillaceae</taxon>
        <taxon>Aspergillus</taxon>
        <taxon>Aspergillus subgen. Circumdati</taxon>
    </lineage>
</organism>
<keyword evidence="4 8" id="KW-0040">ANK repeat</keyword>
<dbReference type="Pfam" id="PF12796">
    <property type="entry name" value="Ank_2"/>
    <property type="match status" value="1"/>
</dbReference>
<protein>
    <submittedName>
        <fullName evidence="10">Ankyrin repeat-containing domain protein</fullName>
    </submittedName>
</protein>
<dbReference type="Gene3D" id="1.25.40.20">
    <property type="entry name" value="Ankyrin repeat-containing domain"/>
    <property type="match status" value="4"/>
</dbReference>
<dbReference type="GO" id="GO:0022857">
    <property type="term" value="F:transmembrane transporter activity"/>
    <property type="evidence" value="ECO:0007669"/>
    <property type="project" value="TreeGrafter"/>
</dbReference>
<dbReference type="InterPro" id="IPR002110">
    <property type="entry name" value="Ankyrin_rpt"/>
</dbReference>
<dbReference type="InterPro" id="IPR001810">
    <property type="entry name" value="F-box_dom"/>
</dbReference>
<keyword evidence="3" id="KW-0677">Repeat</keyword>
<dbReference type="PROSITE" id="PS50297">
    <property type="entry name" value="ANK_REP_REGION"/>
    <property type="match status" value="3"/>
</dbReference>
<evidence type="ECO:0000256" key="7">
    <source>
        <dbReference type="ARBA" id="ARBA00023303"/>
    </source>
</evidence>
<dbReference type="EMBL" id="ML742082">
    <property type="protein sequence ID" value="KAE8150918.1"/>
    <property type="molecule type" value="Genomic_DNA"/>
</dbReference>
<evidence type="ECO:0000256" key="1">
    <source>
        <dbReference type="ARBA" id="ARBA00022448"/>
    </source>
</evidence>
<keyword evidence="5" id="KW-0406">Ion transport</keyword>
<evidence type="ECO:0000313" key="10">
    <source>
        <dbReference type="EMBL" id="KAE8150918.1"/>
    </source>
</evidence>
<evidence type="ECO:0000256" key="2">
    <source>
        <dbReference type="ARBA" id="ARBA00022606"/>
    </source>
</evidence>
<name>A0A5N6TX06_ASPAV</name>
<keyword evidence="6" id="KW-0325">Glycoprotein</keyword>
<dbReference type="InterPro" id="IPR036047">
    <property type="entry name" value="F-box-like_dom_sf"/>
</dbReference>
<keyword evidence="2" id="KW-0716">Sensory transduction</keyword>
<sequence>MLSNIVLKQYRNTHYRIAQCPQWRAGSMQQGATILNQLPAELLYAVVENLDLKDLSQLAMVNQQFWGFLRSMLYRVGTRKEYTRQGRSGSRTWLEFAVTRAHVELASQLLDRGGDPRLAPDTCLDGDYRTALFYAVQYGMIDLVERIGLRLDDVSKVYDRNGSTLLHAAVLSQAPTLVDHILGFDRPWGLKGIRSHPSALYLAACNGYTQIVSRLLVAGANLNQCGCSGTVLQAIMKDDSCKAIQEDIITMLVEKGDDLHKKDDDGRTILHYAACSHVPDVVNLLIKLGAILETRDRLGNTPLHEAAGKGRIENVKALITAGASVDATNWFDMTPLMVAMRWEHGAASVEYLASVKADINAEDRTNMTPIHAAGCHLKRGRLRERLHFTLQSETSNQI</sequence>
<dbReference type="PANTHER" id="PTHR47143:SF1">
    <property type="entry name" value="ION_TRANS DOMAIN-CONTAINING PROTEIN"/>
    <property type="match status" value="1"/>
</dbReference>
<feature type="repeat" description="ANK" evidence="8">
    <location>
        <begin position="195"/>
        <end position="223"/>
    </location>
</feature>
<dbReference type="PANTHER" id="PTHR47143">
    <property type="entry name" value="TRANSIENT RECEPTOR POTENTIAL CATION CHANNEL PROTEIN PAINLESS"/>
    <property type="match status" value="1"/>
</dbReference>
<keyword evidence="1" id="KW-0813">Transport</keyword>